<reference evidence="8" key="1">
    <citation type="submission" date="2023-11" db="EMBL/GenBank/DDBJ databases">
        <authorList>
            <person name="Alioto T."/>
            <person name="Alioto T."/>
            <person name="Gomez Garrido J."/>
        </authorList>
    </citation>
    <scope>NUCLEOTIDE SEQUENCE</scope>
</reference>
<dbReference type="GO" id="GO:0002181">
    <property type="term" value="P:cytoplasmic translation"/>
    <property type="evidence" value="ECO:0007669"/>
    <property type="project" value="TreeGrafter"/>
</dbReference>
<dbReference type="Pfam" id="PF00237">
    <property type="entry name" value="Ribosomal_L22"/>
    <property type="match status" value="1"/>
</dbReference>
<dbReference type="InterPro" id="IPR036394">
    <property type="entry name" value="Ribosomal_uL22_sf"/>
</dbReference>
<dbReference type="Proteomes" id="UP001296104">
    <property type="component" value="Unassembled WGS sequence"/>
</dbReference>
<dbReference type="EMBL" id="CAVMBE010000018">
    <property type="protein sequence ID" value="CAK3973968.1"/>
    <property type="molecule type" value="Genomic_DNA"/>
</dbReference>
<dbReference type="NCBIfam" id="TIGR01038">
    <property type="entry name" value="uL22_arch_euk"/>
    <property type="match status" value="1"/>
</dbReference>
<evidence type="ECO:0000256" key="7">
    <source>
        <dbReference type="SAM" id="MobiDB-lite"/>
    </source>
</evidence>
<organism evidence="8 9">
    <name type="scientific">Lecanosticta acicola</name>
    <dbReference type="NCBI Taxonomy" id="111012"/>
    <lineage>
        <taxon>Eukaryota</taxon>
        <taxon>Fungi</taxon>
        <taxon>Dikarya</taxon>
        <taxon>Ascomycota</taxon>
        <taxon>Pezizomycotina</taxon>
        <taxon>Dothideomycetes</taxon>
        <taxon>Dothideomycetidae</taxon>
        <taxon>Mycosphaerellales</taxon>
        <taxon>Mycosphaerellaceae</taxon>
        <taxon>Lecanosticta</taxon>
    </lineage>
</organism>
<feature type="region of interest" description="Disordered" evidence="7">
    <location>
        <begin position="162"/>
        <end position="193"/>
    </location>
</feature>
<evidence type="ECO:0000313" key="8">
    <source>
        <dbReference type="EMBL" id="CAK3973968.1"/>
    </source>
</evidence>
<proteinExistence type="inferred from homology"/>
<dbReference type="GO" id="GO:0022625">
    <property type="term" value="C:cytosolic large ribosomal subunit"/>
    <property type="evidence" value="ECO:0007669"/>
    <property type="project" value="TreeGrafter"/>
</dbReference>
<dbReference type="PANTHER" id="PTHR11593:SF10">
    <property type="entry name" value="60S RIBOSOMAL PROTEIN L17"/>
    <property type="match status" value="1"/>
</dbReference>
<name>A0AAI8YX91_9PEZI</name>
<keyword evidence="3 6" id="KW-0687">Ribonucleoprotein</keyword>
<keyword evidence="9" id="KW-1185">Reference proteome</keyword>
<dbReference type="CDD" id="cd00336">
    <property type="entry name" value="Ribosomal_L22"/>
    <property type="match status" value="1"/>
</dbReference>
<dbReference type="FunFam" id="3.90.470.10:FF:000010">
    <property type="entry name" value="60S ribosomal protein L17"/>
    <property type="match status" value="1"/>
</dbReference>
<sequence>MVRYAAEHLEPAKSARARGSYLRVSFKNTRETAQAINGWKLERAVRYLENVQTKSEAVPMRRYAGSTGRTAQGKQFGVSKARWPVKSAEFLLSLLKNAEANADTKGLDTSNLIVKHIQVNQAPKQRRRTYRAHGRINPYMSNPCHIEMILTEGEEVVQKAPEAVARATGKSSHLNSRQRAQRSRKFLTLTPSQ</sequence>
<dbReference type="GO" id="GO:0003735">
    <property type="term" value="F:structural constituent of ribosome"/>
    <property type="evidence" value="ECO:0007669"/>
    <property type="project" value="InterPro"/>
</dbReference>
<dbReference type="PROSITE" id="PS00464">
    <property type="entry name" value="RIBOSOMAL_L22"/>
    <property type="match status" value="1"/>
</dbReference>
<evidence type="ECO:0000256" key="1">
    <source>
        <dbReference type="ARBA" id="ARBA00009451"/>
    </source>
</evidence>
<evidence type="ECO:0000256" key="3">
    <source>
        <dbReference type="ARBA" id="ARBA00023274"/>
    </source>
</evidence>
<protein>
    <recommendedName>
        <fullName evidence="4">Large ribosomal subunit protein uL22</fullName>
    </recommendedName>
    <alternativeName>
        <fullName evidence="5">60S ribosomal protein L17</fullName>
    </alternativeName>
</protein>
<evidence type="ECO:0000256" key="5">
    <source>
        <dbReference type="ARBA" id="ARBA00035325"/>
    </source>
</evidence>
<dbReference type="PANTHER" id="PTHR11593">
    <property type="entry name" value="60S RIBOSOMAL PROTEIN L17"/>
    <property type="match status" value="1"/>
</dbReference>
<evidence type="ECO:0000256" key="4">
    <source>
        <dbReference type="ARBA" id="ARBA00035207"/>
    </source>
</evidence>
<gene>
    <name evidence="8" type="ORF">LECACI_7A003645</name>
</gene>
<evidence type="ECO:0000313" key="9">
    <source>
        <dbReference type="Proteomes" id="UP001296104"/>
    </source>
</evidence>
<dbReference type="InterPro" id="IPR001063">
    <property type="entry name" value="Ribosomal_uL22"/>
</dbReference>
<evidence type="ECO:0000256" key="2">
    <source>
        <dbReference type="ARBA" id="ARBA00022980"/>
    </source>
</evidence>
<comment type="similarity">
    <text evidence="1 6">Belongs to the universal ribosomal protein uL22 family.</text>
</comment>
<dbReference type="SUPFAM" id="SSF54843">
    <property type="entry name" value="Ribosomal protein L22"/>
    <property type="match status" value="1"/>
</dbReference>
<dbReference type="InterPro" id="IPR018260">
    <property type="entry name" value="Ribosomal_uL22_CS"/>
</dbReference>
<feature type="compositionally biased region" description="Polar residues" evidence="7">
    <location>
        <begin position="169"/>
        <end position="178"/>
    </location>
</feature>
<accession>A0AAI8YX91</accession>
<evidence type="ECO:0000256" key="6">
    <source>
        <dbReference type="RuleBase" id="RU004005"/>
    </source>
</evidence>
<dbReference type="InterPro" id="IPR005721">
    <property type="entry name" value="Ribosomal_uL22_euk/arc"/>
</dbReference>
<dbReference type="Gene3D" id="3.90.470.10">
    <property type="entry name" value="Ribosomal protein L22/L17"/>
    <property type="match status" value="1"/>
</dbReference>
<keyword evidence="2 6" id="KW-0689">Ribosomal protein</keyword>
<dbReference type="AlphaFoldDB" id="A0AAI8YX91"/>
<comment type="caution">
    <text evidence="8">The sequence shown here is derived from an EMBL/GenBank/DDBJ whole genome shotgun (WGS) entry which is preliminary data.</text>
</comment>